<dbReference type="Proteomes" id="UP000551878">
    <property type="component" value="Unassembled WGS sequence"/>
</dbReference>
<keyword evidence="6" id="KW-0175">Coiled coil</keyword>
<reference evidence="8 9" key="1">
    <citation type="submission" date="2020-08" db="EMBL/GenBank/DDBJ databases">
        <title>Genomic Encyclopedia of Type Strains, Phase IV (KMG-IV): sequencing the most valuable type-strain genomes for metagenomic binning, comparative biology and taxonomic classification.</title>
        <authorList>
            <person name="Goeker M."/>
        </authorList>
    </citation>
    <scope>NUCLEOTIDE SEQUENCE [LARGE SCALE GENOMIC DNA]</scope>
    <source>
        <strain evidence="8 9">DSM 24696</strain>
    </source>
</reference>
<evidence type="ECO:0000313" key="9">
    <source>
        <dbReference type="Proteomes" id="UP000551878"/>
    </source>
</evidence>
<evidence type="ECO:0000256" key="2">
    <source>
        <dbReference type="ARBA" id="ARBA00005912"/>
    </source>
</evidence>
<dbReference type="EMBL" id="JACHHB010000001">
    <property type="protein sequence ID" value="MBB5172045.1"/>
    <property type="molecule type" value="Genomic_DNA"/>
</dbReference>
<dbReference type="Gene3D" id="1.10.132.20">
    <property type="entry name" value="Ribosome-recycling factor"/>
    <property type="match status" value="1"/>
</dbReference>
<comment type="function">
    <text evidence="5">Responsible for the release of ribosomes from messenger RNA at the termination of protein biosynthesis. May increase the efficiency of translation by recycling ribosomes from one round of translation to another.</text>
</comment>
<dbReference type="GO" id="GO:0043023">
    <property type="term" value="F:ribosomal large subunit binding"/>
    <property type="evidence" value="ECO:0007669"/>
    <property type="project" value="TreeGrafter"/>
</dbReference>
<evidence type="ECO:0000256" key="5">
    <source>
        <dbReference type="HAMAP-Rule" id="MF_00040"/>
    </source>
</evidence>
<dbReference type="HAMAP" id="MF_00040">
    <property type="entry name" value="RRF"/>
    <property type="match status" value="1"/>
</dbReference>
<keyword evidence="4 5" id="KW-0648">Protein biosynthesis</keyword>
<evidence type="ECO:0000256" key="1">
    <source>
        <dbReference type="ARBA" id="ARBA00004496"/>
    </source>
</evidence>
<comment type="subcellular location">
    <subcellularLocation>
        <location evidence="1 5">Cytoplasm</location>
    </subcellularLocation>
</comment>
<dbReference type="InterPro" id="IPR002661">
    <property type="entry name" value="Ribosome_recyc_fac"/>
</dbReference>
<dbReference type="InterPro" id="IPR036191">
    <property type="entry name" value="RRF_sf"/>
</dbReference>
<dbReference type="PANTHER" id="PTHR20982:SF3">
    <property type="entry name" value="MITOCHONDRIAL RIBOSOME RECYCLING FACTOR PSEUDO 1"/>
    <property type="match status" value="1"/>
</dbReference>
<dbReference type="GO" id="GO:0005737">
    <property type="term" value="C:cytoplasm"/>
    <property type="evidence" value="ECO:0007669"/>
    <property type="project" value="UniProtKB-SubCell"/>
</dbReference>
<feature type="coiled-coil region" evidence="6">
    <location>
        <begin position="3"/>
        <end position="30"/>
    </location>
</feature>
<proteinExistence type="inferred from homology"/>
<dbReference type="GO" id="GO:0006415">
    <property type="term" value="P:translational termination"/>
    <property type="evidence" value="ECO:0007669"/>
    <property type="project" value="UniProtKB-UniRule"/>
</dbReference>
<dbReference type="AlphaFoldDB" id="A0A840QIV3"/>
<dbReference type="FunFam" id="1.10.132.20:FF:000001">
    <property type="entry name" value="Ribosome-recycling factor"/>
    <property type="match status" value="1"/>
</dbReference>
<dbReference type="Gene3D" id="3.30.1360.40">
    <property type="match status" value="1"/>
</dbReference>
<comment type="similarity">
    <text evidence="2 5">Belongs to the RRF family.</text>
</comment>
<feature type="domain" description="Ribosome recycling factor" evidence="7">
    <location>
        <begin position="20"/>
        <end position="183"/>
    </location>
</feature>
<dbReference type="CDD" id="cd00520">
    <property type="entry name" value="RRF"/>
    <property type="match status" value="1"/>
</dbReference>
<sequence>MSKEVFKQAEERMEKSIDSLRKELATLRAGRANPAMLDKVQVEYYGMQTPLNQLATVSVPEARMLMIQPFDKSAISEIEKAIQKADLGLSPSSDGNVIRIAVPALTEERRAELVKFVKRYAEDAKVAIRNVRRDINDELKKQQKDSELTEDELRRNTDEIQKITDKFTDRVDELASQKEDEIMEV</sequence>
<organism evidence="8 9">
    <name type="scientific">Texcoconibacillus texcoconensis</name>
    <dbReference type="NCBI Taxonomy" id="1095777"/>
    <lineage>
        <taxon>Bacteria</taxon>
        <taxon>Bacillati</taxon>
        <taxon>Bacillota</taxon>
        <taxon>Bacilli</taxon>
        <taxon>Bacillales</taxon>
        <taxon>Bacillaceae</taxon>
        <taxon>Texcoconibacillus</taxon>
    </lineage>
</organism>
<evidence type="ECO:0000313" key="8">
    <source>
        <dbReference type="EMBL" id="MBB5172045.1"/>
    </source>
</evidence>
<evidence type="ECO:0000256" key="6">
    <source>
        <dbReference type="SAM" id="Coils"/>
    </source>
</evidence>
<comment type="caution">
    <text evidence="8">The sequence shown here is derived from an EMBL/GenBank/DDBJ whole genome shotgun (WGS) entry which is preliminary data.</text>
</comment>
<dbReference type="NCBIfam" id="TIGR00496">
    <property type="entry name" value="frr"/>
    <property type="match status" value="1"/>
</dbReference>
<keyword evidence="9" id="KW-1185">Reference proteome</keyword>
<dbReference type="SUPFAM" id="SSF55194">
    <property type="entry name" value="Ribosome recycling factor, RRF"/>
    <property type="match status" value="1"/>
</dbReference>
<dbReference type="Pfam" id="PF01765">
    <property type="entry name" value="RRF"/>
    <property type="match status" value="1"/>
</dbReference>
<keyword evidence="3 5" id="KW-0963">Cytoplasm</keyword>
<gene>
    <name evidence="5" type="primary">frr</name>
    <name evidence="8" type="ORF">HNQ41_000185</name>
</gene>
<dbReference type="InterPro" id="IPR023584">
    <property type="entry name" value="Ribosome_recyc_fac_dom"/>
</dbReference>
<protein>
    <recommendedName>
        <fullName evidence="5">Ribosome-recycling factor</fullName>
        <shortName evidence="5">RRF</shortName>
    </recommendedName>
    <alternativeName>
        <fullName evidence="5">Ribosome-releasing factor</fullName>
    </alternativeName>
</protein>
<dbReference type="FunFam" id="3.30.1360.40:FF:000001">
    <property type="entry name" value="Ribosome-recycling factor"/>
    <property type="match status" value="1"/>
</dbReference>
<evidence type="ECO:0000256" key="4">
    <source>
        <dbReference type="ARBA" id="ARBA00022917"/>
    </source>
</evidence>
<feature type="coiled-coil region" evidence="6">
    <location>
        <begin position="121"/>
        <end position="159"/>
    </location>
</feature>
<evidence type="ECO:0000256" key="3">
    <source>
        <dbReference type="ARBA" id="ARBA00022490"/>
    </source>
</evidence>
<name>A0A840QIV3_9BACI</name>
<evidence type="ECO:0000259" key="7">
    <source>
        <dbReference type="Pfam" id="PF01765"/>
    </source>
</evidence>
<dbReference type="PANTHER" id="PTHR20982">
    <property type="entry name" value="RIBOSOME RECYCLING FACTOR"/>
    <property type="match status" value="1"/>
</dbReference>
<dbReference type="RefSeq" id="WP_184662525.1">
    <property type="nucleotide sequence ID" value="NZ_JACHHB010000001.1"/>
</dbReference>
<accession>A0A840QIV3</accession>